<dbReference type="NCBIfam" id="TIGR02444">
    <property type="entry name" value="TIGR02444 family protein"/>
    <property type="match status" value="1"/>
</dbReference>
<proteinExistence type="predicted"/>
<keyword evidence="2" id="KW-1185">Reference proteome</keyword>
<protein>
    <submittedName>
        <fullName evidence="1">TIGR02444 family protein</fullName>
    </submittedName>
</protein>
<evidence type="ECO:0000313" key="1">
    <source>
        <dbReference type="EMBL" id="SFG86724.1"/>
    </source>
</evidence>
<dbReference type="STRING" id="1045558.SAMN05216175_11653"/>
<dbReference type="OrthoDB" id="5795846at2"/>
<evidence type="ECO:0000313" key="2">
    <source>
        <dbReference type="Proteomes" id="UP000198623"/>
    </source>
</evidence>
<name>A0A1I2VBI7_9GAMM</name>
<dbReference type="RefSeq" id="WP_090730123.1">
    <property type="nucleotide sequence ID" value="NZ_FOOU01000016.1"/>
</dbReference>
<accession>A0A1I2VBI7</accession>
<dbReference type="AlphaFoldDB" id="A0A1I2VBI7"/>
<dbReference type="Pfam" id="PF09523">
    <property type="entry name" value="DUF2390"/>
    <property type="match status" value="1"/>
</dbReference>
<dbReference type="Proteomes" id="UP000198623">
    <property type="component" value="Unassembled WGS sequence"/>
</dbReference>
<dbReference type="InterPro" id="IPR012659">
    <property type="entry name" value="CHP02444"/>
</dbReference>
<organism evidence="1 2">
    <name type="scientific">Neptunomonas qingdaonensis</name>
    <dbReference type="NCBI Taxonomy" id="1045558"/>
    <lineage>
        <taxon>Bacteria</taxon>
        <taxon>Pseudomonadati</taxon>
        <taxon>Pseudomonadota</taxon>
        <taxon>Gammaproteobacteria</taxon>
        <taxon>Oceanospirillales</taxon>
        <taxon>Oceanospirillaceae</taxon>
        <taxon>Neptunomonas</taxon>
    </lineage>
</organism>
<gene>
    <name evidence="1" type="ORF">SAMN05216175_11653</name>
</gene>
<reference evidence="2" key="1">
    <citation type="submission" date="2016-10" db="EMBL/GenBank/DDBJ databases">
        <authorList>
            <person name="Varghese N."/>
            <person name="Submissions S."/>
        </authorList>
    </citation>
    <scope>NUCLEOTIDE SEQUENCE [LARGE SCALE GENOMIC DNA]</scope>
    <source>
        <strain evidence="2">CGMCC 1.10971</strain>
    </source>
</reference>
<sequence>MQLQNPLWAFALKFYSYSEVEACCLALQNEYGMSINRLLYAAWLATQHKLLDTAALQQSSAQQWQHDMTHPLRALRYRVRSIRADEPVLDAFYVTMRKAELEAERIELAYLYALAQSWPEEVGSVELLIKENVKRLLAEDSTSADTLLVPAGQRDLLTSFCRYILTST</sequence>
<dbReference type="EMBL" id="FOOU01000016">
    <property type="protein sequence ID" value="SFG86724.1"/>
    <property type="molecule type" value="Genomic_DNA"/>
</dbReference>